<proteinExistence type="predicted"/>
<organism evidence="2">
    <name type="scientific">Harpegnathos saltator</name>
    <name type="common">Jerdon's jumping ant</name>
    <dbReference type="NCBI Taxonomy" id="610380"/>
    <lineage>
        <taxon>Eukaryota</taxon>
        <taxon>Metazoa</taxon>
        <taxon>Ecdysozoa</taxon>
        <taxon>Arthropoda</taxon>
        <taxon>Hexapoda</taxon>
        <taxon>Insecta</taxon>
        <taxon>Pterygota</taxon>
        <taxon>Neoptera</taxon>
        <taxon>Endopterygota</taxon>
        <taxon>Hymenoptera</taxon>
        <taxon>Apocrita</taxon>
        <taxon>Aculeata</taxon>
        <taxon>Formicoidea</taxon>
        <taxon>Formicidae</taxon>
        <taxon>Ponerinae</taxon>
        <taxon>Ponerini</taxon>
        <taxon>Harpegnathos</taxon>
    </lineage>
</organism>
<dbReference type="AlphaFoldDB" id="E2BIB8"/>
<gene>
    <name evidence="1" type="ORF">EAI_02019</name>
</gene>
<dbReference type="EMBL" id="GL448497">
    <property type="protein sequence ID" value="EFN84562.1"/>
    <property type="molecule type" value="Genomic_DNA"/>
</dbReference>
<name>E2BIB8_HARSA</name>
<keyword evidence="2" id="KW-1185">Reference proteome</keyword>
<accession>E2BIB8</accession>
<protein>
    <submittedName>
        <fullName evidence="1">Uncharacterized protein</fullName>
    </submittedName>
</protein>
<evidence type="ECO:0000313" key="2">
    <source>
        <dbReference type="Proteomes" id="UP000008237"/>
    </source>
</evidence>
<sequence length="55" mass="6241">MRDLKWKILVLHVFLQKRRNGKLASCALNELTTLSSALTLLEISSKFDQITLADP</sequence>
<dbReference type="Proteomes" id="UP000008237">
    <property type="component" value="Unassembled WGS sequence"/>
</dbReference>
<dbReference type="InParanoid" id="E2BIB8"/>
<evidence type="ECO:0000313" key="1">
    <source>
        <dbReference type="EMBL" id="EFN84562.1"/>
    </source>
</evidence>
<reference evidence="1 2" key="1">
    <citation type="journal article" date="2010" name="Science">
        <title>Genomic comparison of the ants Camponotus floridanus and Harpegnathos saltator.</title>
        <authorList>
            <person name="Bonasio R."/>
            <person name="Zhang G."/>
            <person name="Ye C."/>
            <person name="Mutti N.S."/>
            <person name="Fang X."/>
            <person name="Qin N."/>
            <person name="Donahue G."/>
            <person name="Yang P."/>
            <person name="Li Q."/>
            <person name="Li C."/>
            <person name="Zhang P."/>
            <person name="Huang Z."/>
            <person name="Berger S.L."/>
            <person name="Reinberg D."/>
            <person name="Wang J."/>
            <person name="Liebig J."/>
        </authorList>
    </citation>
    <scope>NUCLEOTIDE SEQUENCE [LARGE SCALE GENOMIC DNA]</scope>
    <source>
        <strain evidence="1 2">R22 G/1</strain>
    </source>
</reference>